<comment type="caution">
    <text evidence="1">The sequence shown here is derived from an EMBL/GenBank/DDBJ whole genome shotgun (WGS) entry which is preliminary data.</text>
</comment>
<dbReference type="AlphaFoldDB" id="A0AA42W8F4"/>
<dbReference type="EMBL" id="JAOCKG010000002">
    <property type="protein sequence ID" value="MDH2049681.1"/>
    <property type="molecule type" value="Genomic_DNA"/>
</dbReference>
<dbReference type="SUPFAM" id="SSF48371">
    <property type="entry name" value="ARM repeat"/>
    <property type="match status" value="1"/>
</dbReference>
<dbReference type="Proteomes" id="UP001161276">
    <property type="component" value="Unassembled WGS sequence"/>
</dbReference>
<protein>
    <submittedName>
        <fullName evidence="1">DNA alkylation repair protein</fullName>
    </submittedName>
</protein>
<dbReference type="InterPro" id="IPR014825">
    <property type="entry name" value="DNA_alkylation"/>
</dbReference>
<evidence type="ECO:0000313" key="1">
    <source>
        <dbReference type="EMBL" id="MDH2049681.1"/>
    </source>
</evidence>
<evidence type="ECO:0000313" key="2">
    <source>
        <dbReference type="Proteomes" id="UP001161276"/>
    </source>
</evidence>
<sequence>MTTQTHAPLKDSMGPAQLRELSAVLQSICARFDTGRFLSTALDGLETLTLMERVRRASDAVAAGAHDLPGGYERVLALLMEAAPRLGNGFMSLVAPDYVGQHGRQAFERSMDALKFFTPFGTSEFAVREFLRDDLPRALEIMTAWSRHPNDAVRRLASEGTRPRLPWSFRLGALEASPALAAPILDNLRADPSLYVRRSVANHLNDITKANPAWVLARAAQWGIEDPHTRWIIRHALRTLVKQGSAQALAMLGAESTADIKVDAFQVTPARLVLGDTLTLACTLRSTASAPRRLIVLYRIGYVRQNGAATFKAFRLKELTLEPGQAITLSRSQQIRDFTTRTHYAGRHAVQLCVNGSIAAQGWFDLAR</sequence>
<accession>A0AA42W8F4</accession>
<dbReference type="InterPro" id="IPR016024">
    <property type="entry name" value="ARM-type_fold"/>
</dbReference>
<gene>
    <name evidence="1" type="ORF">N5K24_04720</name>
</gene>
<dbReference type="RefSeq" id="WP_280025956.1">
    <property type="nucleotide sequence ID" value="NZ_JAOCKG010000002.1"/>
</dbReference>
<name>A0AA42W8F4_9BURK</name>
<dbReference type="Pfam" id="PF08713">
    <property type="entry name" value="DNA_alkylation"/>
    <property type="match status" value="1"/>
</dbReference>
<organism evidence="1 2">
    <name type="scientific">Achromobacter marplatensis</name>
    <dbReference type="NCBI Taxonomy" id="470868"/>
    <lineage>
        <taxon>Bacteria</taxon>
        <taxon>Pseudomonadati</taxon>
        <taxon>Pseudomonadota</taxon>
        <taxon>Betaproteobacteria</taxon>
        <taxon>Burkholderiales</taxon>
        <taxon>Alcaligenaceae</taxon>
        <taxon>Achromobacter</taxon>
    </lineage>
</organism>
<proteinExistence type="predicted"/>
<dbReference type="Gene3D" id="1.25.40.290">
    <property type="entry name" value="ARM repeat domains"/>
    <property type="match status" value="1"/>
</dbReference>
<reference evidence="1" key="1">
    <citation type="submission" date="2022-09" db="EMBL/GenBank/DDBJ databases">
        <title>Intensive care unit water sources are persistently colonized with multi-drug resistant bacteria and are the site of extensive horizontal gene transfer of antibiotic resistance genes.</title>
        <authorList>
            <person name="Diorio-Toth L."/>
        </authorList>
    </citation>
    <scope>NUCLEOTIDE SEQUENCE</scope>
    <source>
        <strain evidence="1">GD03676</strain>
    </source>
</reference>